<dbReference type="OrthoDB" id="5594999at2759"/>
<evidence type="ECO:0000256" key="3">
    <source>
        <dbReference type="ARBA" id="ARBA00022574"/>
    </source>
</evidence>
<evidence type="ECO:0000256" key="6">
    <source>
        <dbReference type="ARBA" id="ARBA00038255"/>
    </source>
</evidence>
<name>B4JJU7_DROGR</name>
<dbReference type="Proteomes" id="UP000001070">
    <property type="component" value="Unassembled WGS sequence"/>
</dbReference>
<evidence type="ECO:0000313" key="10">
    <source>
        <dbReference type="Proteomes" id="UP000001070"/>
    </source>
</evidence>
<gene>
    <name evidence="9" type="primary">Dgri\GH17239</name>
    <name evidence="9" type="ORF">Dgri_GH17239</name>
</gene>
<keyword evidence="10" id="KW-1185">Reference proteome</keyword>
<keyword evidence="5" id="KW-0677">Repeat</keyword>
<dbReference type="InParanoid" id="B4JJU7"/>
<evidence type="ECO:0000256" key="4">
    <source>
        <dbReference type="ARBA" id="ARBA00022694"/>
    </source>
</evidence>
<dbReference type="PROSITE" id="PS50082">
    <property type="entry name" value="WD_REPEATS_2"/>
    <property type="match status" value="1"/>
</dbReference>
<evidence type="ECO:0000313" key="9">
    <source>
        <dbReference type="EMBL" id="EDV99849.1"/>
    </source>
</evidence>
<dbReference type="PROSITE" id="PS50294">
    <property type="entry name" value="WD_REPEATS_REGION"/>
    <property type="match status" value="1"/>
</dbReference>
<dbReference type="eggNOG" id="KOG0974">
    <property type="taxonomic scope" value="Eukaryota"/>
</dbReference>
<dbReference type="InterPro" id="IPR001680">
    <property type="entry name" value="WD40_rpt"/>
</dbReference>
<dbReference type="FunCoup" id="B4JJU7">
    <property type="interactions" value="1072"/>
</dbReference>
<evidence type="ECO:0000256" key="5">
    <source>
        <dbReference type="ARBA" id="ARBA00022737"/>
    </source>
</evidence>
<protein>
    <recommendedName>
        <fullName evidence="7">tRNA (34-2'-O)-methyltransferase regulator WDR6</fullName>
    </recommendedName>
</protein>
<dbReference type="InterPro" id="IPR051973">
    <property type="entry name" value="tRNA_Anticodon_Mtase-Reg"/>
</dbReference>
<evidence type="ECO:0000256" key="2">
    <source>
        <dbReference type="ARBA" id="ARBA00022490"/>
    </source>
</evidence>
<feature type="repeat" description="WD" evidence="8">
    <location>
        <begin position="110"/>
        <end position="145"/>
    </location>
</feature>
<dbReference type="SUPFAM" id="SSF50978">
    <property type="entry name" value="WD40 repeat-like"/>
    <property type="match status" value="2"/>
</dbReference>
<dbReference type="SMART" id="SM00320">
    <property type="entry name" value="WD40"/>
    <property type="match status" value="6"/>
</dbReference>
<proteinExistence type="inferred from homology"/>
<sequence>GETKDWINAAIFLKDEIGCQFVLHMAHSALLRLQYNDLNNGSFGDCSILELACCTDYSMLYHTSLCGNCYNELIILSGNCCGEIIIWQPHDSVDLNTTTCTKTYPLCLRLKAHNGVIFSIDLNLAARLLVTTSDDRSLKFWQLESESIRDWKYDAGSVRPLFSCFGHTARVICATIAEYDGQVYVISGGEDSHICVWSQSGEMLFKRRQQFGSPIWRLSFDHITTTLYCTGSTGNVLAYNLKSILNARQSQSTQLIPFDSETEFMKNIKYLNSSAIIALSSRNRLFLMKQQQSKSHNIGNWELVPDFPKYKCTLLAVCDGMIATCGYKRSFHFLSKDLYLMSDEYGNCILLKGQNMDVEGHMKISNCREPWITMALLVSPTCLLLSIRNGNIMLYSREAHSQLQLKNTIKRLHGPMGSNVLQLLKTDEKYAYILSAGHEPVIKYLRLCFTNYDLTVDQRECVPLSWIEALPKSDVLIGFNDNHLVAWSRKNDVLFQLQCGGGHRCWDYQLNNEQLDIIYVKQKHVFHHRAILDNNRSGYSLQAFQNCWHMRSCNIMQLLKRTNDDDDQTYIVSAGDDNIIKISQFTNQSFNQCTELHTHISSVRHLTSYPIKLENGVSHWLLFSVGGRSQLCINQLDPSGPVVRELCTHTIRTNIDGKKSLVDARLMSISILRHAETGDFHLYVASADGKIIMLRWQLENPSQVYLIRFIDIKRCPLQLKILMNTNLLLITTTNGMLYGFDQTLSLKRLELKLHSAGINALETLDDGFILHVLTSGDDEIIKHTTLNMSNMTVQRSTEFPGLHNAQINALILHSTKGVGRAVELYAYTCSIDKQIYMVNLTTLQYTRIGYTCISDIKGLLLDKNRYLYIYGCGLQVITLENK</sequence>
<dbReference type="AlphaFoldDB" id="B4JJU7"/>
<dbReference type="Gene3D" id="2.130.10.10">
    <property type="entry name" value="YVTN repeat-like/Quinoprotein amine dehydrogenase"/>
    <property type="match status" value="2"/>
</dbReference>
<dbReference type="GO" id="GO:0005737">
    <property type="term" value="C:cytoplasm"/>
    <property type="evidence" value="ECO:0007669"/>
    <property type="project" value="UniProtKB-SubCell"/>
</dbReference>
<keyword evidence="3 8" id="KW-0853">WD repeat</keyword>
<dbReference type="PANTHER" id="PTHR14344:SF3">
    <property type="entry name" value="WD REPEAT-CONTAINING PROTEIN 6"/>
    <property type="match status" value="1"/>
</dbReference>
<dbReference type="PhylomeDB" id="B4JJU7"/>
<dbReference type="GO" id="GO:0030488">
    <property type="term" value="P:tRNA methylation"/>
    <property type="evidence" value="ECO:0007669"/>
    <property type="project" value="TreeGrafter"/>
</dbReference>
<dbReference type="OMA" id="IIVWSCF"/>
<evidence type="ECO:0000256" key="7">
    <source>
        <dbReference type="ARBA" id="ARBA00040154"/>
    </source>
</evidence>
<dbReference type="Pfam" id="PF00400">
    <property type="entry name" value="WD40"/>
    <property type="match status" value="2"/>
</dbReference>
<reference evidence="9 10" key="1">
    <citation type="journal article" date="2007" name="Nature">
        <title>Evolution of genes and genomes on the Drosophila phylogeny.</title>
        <authorList>
            <consortium name="Drosophila 12 Genomes Consortium"/>
            <person name="Clark A.G."/>
            <person name="Eisen M.B."/>
            <person name="Smith D.R."/>
            <person name="Bergman C.M."/>
            <person name="Oliver B."/>
            <person name="Markow T.A."/>
            <person name="Kaufman T.C."/>
            <person name="Kellis M."/>
            <person name="Gelbart W."/>
            <person name="Iyer V.N."/>
            <person name="Pollard D.A."/>
            <person name="Sackton T.B."/>
            <person name="Larracuente A.M."/>
            <person name="Singh N.D."/>
            <person name="Abad J.P."/>
            <person name="Abt D.N."/>
            <person name="Adryan B."/>
            <person name="Aguade M."/>
            <person name="Akashi H."/>
            <person name="Anderson W.W."/>
            <person name="Aquadro C.F."/>
            <person name="Ardell D.H."/>
            <person name="Arguello R."/>
            <person name="Artieri C.G."/>
            <person name="Barbash D.A."/>
            <person name="Barker D."/>
            <person name="Barsanti P."/>
            <person name="Batterham P."/>
            <person name="Batzoglou S."/>
            <person name="Begun D."/>
            <person name="Bhutkar A."/>
            <person name="Blanco E."/>
            <person name="Bosak S.A."/>
            <person name="Bradley R.K."/>
            <person name="Brand A.D."/>
            <person name="Brent M.R."/>
            <person name="Brooks A.N."/>
            <person name="Brown R.H."/>
            <person name="Butlin R.K."/>
            <person name="Caggese C."/>
            <person name="Calvi B.R."/>
            <person name="Bernardo de Carvalho A."/>
            <person name="Caspi A."/>
            <person name="Castrezana S."/>
            <person name="Celniker S.E."/>
            <person name="Chang J.L."/>
            <person name="Chapple C."/>
            <person name="Chatterji S."/>
            <person name="Chinwalla A."/>
            <person name="Civetta A."/>
            <person name="Clifton S.W."/>
            <person name="Comeron J.M."/>
            <person name="Costello J.C."/>
            <person name="Coyne J.A."/>
            <person name="Daub J."/>
            <person name="David R.G."/>
            <person name="Delcher A.L."/>
            <person name="Delehaunty K."/>
            <person name="Do C.B."/>
            <person name="Ebling H."/>
            <person name="Edwards K."/>
            <person name="Eickbush T."/>
            <person name="Evans J.D."/>
            <person name="Filipski A."/>
            <person name="Findeiss S."/>
            <person name="Freyhult E."/>
            <person name="Fulton L."/>
            <person name="Fulton R."/>
            <person name="Garcia A.C."/>
            <person name="Gardiner A."/>
            <person name="Garfield D.A."/>
            <person name="Garvin B.E."/>
            <person name="Gibson G."/>
            <person name="Gilbert D."/>
            <person name="Gnerre S."/>
            <person name="Godfrey J."/>
            <person name="Good R."/>
            <person name="Gotea V."/>
            <person name="Gravely B."/>
            <person name="Greenberg A.J."/>
            <person name="Griffiths-Jones S."/>
            <person name="Gross S."/>
            <person name="Guigo R."/>
            <person name="Gustafson E.A."/>
            <person name="Haerty W."/>
            <person name="Hahn M.W."/>
            <person name="Halligan D.L."/>
            <person name="Halpern A.L."/>
            <person name="Halter G.M."/>
            <person name="Han M.V."/>
            <person name="Heger A."/>
            <person name="Hillier L."/>
            <person name="Hinrichs A.S."/>
            <person name="Holmes I."/>
            <person name="Hoskins R.A."/>
            <person name="Hubisz M.J."/>
            <person name="Hultmark D."/>
            <person name="Huntley M.A."/>
            <person name="Jaffe D.B."/>
            <person name="Jagadeeshan S."/>
            <person name="Jeck W.R."/>
            <person name="Johnson J."/>
            <person name="Jones C.D."/>
            <person name="Jordan W.C."/>
            <person name="Karpen G.H."/>
            <person name="Kataoka E."/>
            <person name="Keightley P.D."/>
            <person name="Kheradpour P."/>
            <person name="Kirkness E.F."/>
            <person name="Koerich L.B."/>
            <person name="Kristiansen K."/>
            <person name="Kudrna D."/>
            <person name="Kulathinal R.J."/>
            <person name="Kumar S."/>
            <person name="Kwok R."/>
            <person name="Lander E."/>
            <person name="Langley C.H."/>
            <person name="Lapoint R."/>
            <person name="Lazzaro B.P."/>
            <person name="Lee S.J."/>
            <person name="Levesque L."/>
            <person name="Li R."/>
            <person name="Lin C.F."/>
            <person name="Lin M.F."/>
            <person name="Lindblad-Toh K."/>
            <person name="Llopart A."/>
            <person name="Long M."/>
            <person name="Low L."/>
            <person name="Lozovsky E."/>
            <person name="Lu J."/>
            <person name="Luo M."/>
            <person name="Machado C.A."/>
            <person name="Makalowski W."/>
            <person name="Marzo M."/>
            <person name="Matsuda M."/>
            <person name="Matzkin L."/>
            <person name="McAllister B."/>
            <person name="McBride C.S."/>
            <person name="McKernan B."/>
            <person name="McKernan K."/>
            <person name="Mendez-Lago M."/>
            <person name="Minx P."/>
            <person name="Mollenhauer M.U."/>
            <person name="Montooth K."/>
            <person name="Mount S.M."/>
            <person name="Mu X."/>
            <person name="Myers E."/>
            <person name="Negre B."/>
            <person name="Newfeld S."/>
            <person name="Nielsen R."/>
            <person name="Noor M.A."/>
            <person name="O'Grady P."/>
            <person name="Pachter L."/>
            <person name="Papaceit M."/>
            <person name="Parisi M.J."/>
            <person name="Parisi M."/>
            <person name="Parts L."/>
            <person name="Pedersen J.S."/>
            <person name="Pesole G."/>
            <person name="Phillippy A.M."/>
            <person name="Ponting C.P."/>
            <person name="Pop M."/>
            <person name="Porcelli D."/>
            <person name="Powell J.R."/>
            <person name="Prohaska S."/>
            <person name="Pruitt K."/>
            <person name="Puig M."/>
            <person name="Quesneville H."/>
            <person name="Ram K.R."/>
            <person name="Rand D."/>
            <person name="Rasmussen M.D."/>
            <person name="Reed L.K."/>
            <person name="Reenan R."/>
            <person name="Reily A."/>
            <person name="Remington K.A."/>
            <person name="Rieger T.T."/>
            <person name="Ritchie M.G."/>
            <person name="Robin C."/>
            <person name="Rogers Y.H."/>
            <person name="Rohde C."/>
            <person name="Rozas J."/>
            <person name="Rubenfield M.J."/>
            <person name="Ruiz A."/>
            <person name="Russo S."/>
            <person name="Salzberg S.L."/>
            <person name="Sanchez-Gracia A."/>
            <person name="Saranga D.J."/>
            <person name="Sato H."/>
            <person name="Schaeffer S.W."/>
            <person name="Schatz M.C."/>
            <person name="Schlenke T."/>
            <person name="Schwartz R."/>
            <person name="Segarra C."/>
            <person name="Singh R.S."/>
            <person name="Sirot L."/>
            <person name="Sirota M."/>
            <person name="Sisneros N.B."/>
            <person name="Smith C.D."/>
            <person name="Smith T.F."/>
            <person name="Spieth J."/>
            <person name="Stage D.E."/>
            <person name="Stark A."/>
            <person name="Stephan W."/>
            <person name="Strausberg R.L."/>
            <person name="Strempel S."/>
            <person name="Sturgill D."/>
            <person name="Sutton G."/>
            <person name="Sutton G.G."/>
            <person name="Tao W."/>
            <person name="Teichmann S."/>
            <person name="Tobari Y.N."/>
            <person name="Tomimura Y."/>
            <person name="Tsolas J.M."/>
            <person name="Valente V.L."/>
            <person name="Venter E."/>
            <person name="Venter J.C."/>
            <person name="Vicario S."/>
            <person name="Vieira F.G."/>
            <person name="Vilella A.J."/>
            <person name="Villasante A."/>
            <person name="Walenz B."/>
            <person name="Wang J."/>
            <person name="Wasserman M."/>
            <person name="Watts T."/>
            <person name="Wilson D."/>
            <person name="Wilson R.K."/>
            <person name="Wing R.A."/>
            <person name="Wolfner M.F."/>
            <person name="Wong A."/>
            <person name="Wong G.K."/>
            <person name="Wu C.I."/>
            <person name="Wu G."/>
            <person name="Yamamoto D."/>
            <person name="Yang H.P."/>
            <person name="Yang S.P."/>
            <person name="Yorke J.A."/>
            <person name="Yoshida K."/>
            <person name="Zdobnov E."/>
            <person name="Zhang P."/>
            <person name="Zhang Y."/>
            <person name="Zimin A.V."/>
            <person name="Baldwin J."/>
            <person name="Abdouelleil A."/>
            <person name="Abdulkadir J."/>
            <person name="Abebe A."/>
            <person name="Abera B."/>
            <person name="Abreu J."/>
            <person name="Acer S.C."/>
            <person name="Aftuck L."/>
            <person name="Alexander A."/>
            <person name="An P."/>
            <person name="Anderson E."/>
            <person name="Anderson S."/>
            <person name="Arachi H."/>
            <person name="Azer M."/>
            <person name="Bachantsang P."/>
            <person name="Barry A."/>
            <person name="Bayul T."/>
            <person name="Berlin A."/>
            <person name="Bessette D."/>
            <person name="Bloom T."/>
            <person name="Blye J."/>
            <person name="Boguslavskiy L."/>
            <person name="Bonnet C."/>
            <person name="Boukhgalter B."/>
            <person name="Bourzgui I."/>
            <person name="Brown A."/>
            <person name="Cahill P."/>
            <person name="Channer S."/>
            <person name="Cheshatsang Y."/>
            <person name="Chuda L."/>
            <person name="Citroen M."/>
            <person name="Collymore A."/>
            <person name="Cooke P."/>
            <person name="Costello M."/>
            <person name="D'Aco K."/>
            <person name="Daza R."/>
            <person name="De Haan G."/>
            <person name="DeGray S."/>
            <person name="DeMaso C."/>
            <person name="Dhargay N."/>
            <person name="Dooley K."/>
            <person name="Dooley E."/>
            <person name="Doricent M."/>
            <person name="Dorje P."/>
            <person name="Dorjee K."/>
            <person name="Dupes A."/>
            <person name="Elong R."/>
            <person name="Falk J."/>
            <person name="Farina A."/>
            <person name="Faro S."/>
            <person name="Ferguson D."/>
            <person name="Fisher S."/>
            <person name="Foley C.D."/>
            <person name="Franke A."/>
            <person name="Friedrich D."/>
            <person name="Gadbois L."/>
            <person name="Gearin G."/>
            <person name="Gearin C.R."/>
            <person name="Giannoukos G."/>
            <person name="Goode T."/>
            <person name="Graham J."/>
            <person name="Grandbois E."/>
            <person name="Grewal S."/>
            <person name="Gyaltsen K."/>
            <person name="Hafez N."/>
            <person name="Hagos B."/>
            <person name="Hall J."/>
            <person name="Henson C."/>
            <person name="Hollinger A."/>
            <person name="Honan T."/>
            <person name="Huard M.D."/>
            <person name="Hughes L."/>
            <person name="Hurhula B."/>
            <person name="Husby M.E."/>
            <person name="Kamat A."/>
            <person name="Kanga B."/>
            <person name="Kashin S."/>
            <person name="Khazanovich D."/>
            <person name="Kisner P."/>
            <person name="Lance K."/>
            <person name="Lara M."/>
            <person name="Lee W."/>
            <person name="Lennon N."/>
            <person name="Letendre F."/>
            <person name="LeVine R."/>
            <person name="Lipovsky A."/>
            <person name="Liu X."/>
            <person name="Liu J."/>
            <person name="Liu S."/>
            <person name="Lokyitsang T."/>
            <person name="Lokyitsang Y."/>
            <person name="Lubonja R."/>
            <person name="Lui A."/>
            <person name="MacDonald P."/>
            <person name="Magnisalis V."/>
            <person name="Maru K."/>
            <person name="Matthews C."/>
            <person name="McCusker W."/>
            <person name="McDonough S."/>
            <person name="Mehta T."/>
            <person name="Meldrim J."/>
            <person name="Meneus L."/>
            <person name="Mihai O."/>
            <person name="Mihalev A."/>
            <person name="Mihova T."/>
            <person name="Mittelman R."/>
            <person name="Mlenga V."/>
            <person name="Montmayeur A."/>
            <person name="Mulrain L."/>
            <person name="Navidi A."/>
            <person name="Naylor J."/>
            <person name="Negash T."/>
            <person name="Nguyen T."/>
            <person name="Nguyen N."/>
            <person name="Nicol R."/>
            <person name="Norbu C."/>
            <person name="Norbu N."/>
            <person name="Novod N."/>
            <person name="O'Neill B."/>
            <person name="Osman S."/>
            <person name="Markiewicz E."/>
            <person name="Oyono O.L."/>
            <person name="Patti C."/>
            <person name="Phunkhang P."/>
            <person name="Pierre F."/>
            <person name="Priest M."/>
            <person name="Raghuraman S."/>
            <person name="Rege F."/>
            <person name="Reyes R."/>
            <person name="Rise C."/>
            <person name="Rogov P."/>
            <person name="Ross K."/>
            <person name="Ryan E."/>
            <person name="Settipalli S."/>
            <person name="Shea T."/>
            <person name="Sherpa N."/>
            <person name="Shi L."/>
            <person name="Shih D."/>
            <person name="Sparrow T."/>
            <person name="Spaulding J."/>
            <person name="Stalker J."/>
            <person name="Stange-Thomann N."/>
            <person name="Stavropoulos S."/>
            <person name="Stone C."/>
            <person name="Strader C."/>
            <person name="Tesfaye S."/>
            <person name="Thomson T."/>
            <person name="Thoulutsang Y."/>
            <person name="Thoulutsang D."/>
            <person name="Topham K."/>
            <person name="Topping I."/>
            <person name="Tsamla T."/>
            <person name="Vassiliev H."/>
            <person name="Vo A."/>
            <person name="Wangchuk T."/>
            <person name="Wangdi T."/>
            <person name="Weiand M."/>
            <person name="Wilkinson J."/>
            <person name="Wilson A."/>
            <person name="Yadav S."/>
            <person name="Young G."/>
            <person name="Yu Q."/>
            <person name="Zembek L."/>
            <person name="Zhong D."/>
            <person name="Zimmer A."/>
            <person name="Zwirko Z."/>
            <person name="Jaffe D.B."/>
            <person name="Alvarez P."/>
            <person name="Brockman W."/>
            <person name="Butler J."/>
            <person name="Chin C."/>
            <person name="Gnerre S."/>
            <person name="Grabherr M."/>
            <person name="Kleber M."/>
            <person name="Mauceli E."/>
            <person name="MacCallum I."/>
        </authorList>
    </citation>
    <scope>NUCLEOTIDE SEQUENCE [LARGE SCALE GENOMIC DNA]</scope>
    <source>
        <strain evidence="10">Tucson 15287-2541.00</strain>
    </source>
</reference>
<dbReference type="EMBL" id="CH916370">
    <property type="protein sequence ID" value="EDV99849.1"/>
    <property type="molecule type" value="Genomic_DNA"/>
</dbReference>
<organism evidence="10">
    <name type="scientific">Drosophila grimshawi</name>
    <name type="common">Hawaiian fruit fly</name>
    <name type="synonym">Idiomyia grimshawi</name>
    <dbReference type="NCBI Taxonomy" id="7222"/>
    <lineage>
        <taxon>Eukaryota</taxon>
        <taxon>Metazoa</taxon>
        <taxon>Ecdysozoa</taxon>
        <taxon>Arthropoda</taxon>
        <taxon>Hexapoda</taxon>
        <taxon>Insecta</taxon>
        <taxon>Pterygota</taxon>
        <taxon>Neoptera</taxon>
        <taxon>Endopterygota</taxon>
        <taxon>Diptera</taxon>
        <taxon>Brachycera</taxon>
        <taxon>Muscomorpha</taxon>
        <taxon>Ephydroidea</taxon>
        <taxon>Drosophilidae</taxon>
        <taxon>Drosophila</taxon>
        <taxon>Hawaiian Drosophila</taxon>
    </lineage>
</organism>
<dbReference type="InterPro" id="IPR036322">
    <property type="entry name" value="WD40_repeat_dom_sf"/>
</dbReference>
<dbReference type="PANTHER" id="PTHR14344">
    <property type="entry name" value="WD REPEAT PROTEIN"/>
    <property type="match status" value="1"/>
</dbReference>
<accession>B4JJU7</accession>
<evidence type="ECO:0000256" key="8">
    <source>
        <dbReference type="PROSITE-ProRule" id="PRU00221"/>
    </source>
</evidence>
<dbReference type="STRING" id="7222.B4JJU7"/>
<keyword evidence="2" id="KW-0963">Cytoplasm</keyword>
<dbReference type="InterPro" id="IPR015943">
    <property type="entry name" value="WD40/YVTN_repeat-like_dom_sf"/>
</dbReference>
<comment type="subcellular location">
    <subcellularLocation>
        <location evidence="1">Cytoplasm</location>
    </subcellularLocation>
</comment>
<comment type="similarity">
    <text evidence="6">Belongs to the WD repeat WDR6 family.</text>
</comment>
<evidence type="ECO:0000256" key="1">
    <source>
        <dbReference type="ARBA" id="ARBA00004496"/>
    </source>
</evidence>
<feature type="non-terminal residue" evidence="9">
    <location>
        <position position="1"/>
    </location>
</feature>
<dbReference type="HOGENOM" id="CLU_002615_0_1_1"/>
<keyword evidence="4" id="KW-0819">tRNA processing</keyword>